<dbReference type="Pfam" id="PF05706">
    <property type="entry name" value="CDKN3"/>
    <property type="match status" value="1"/>
</dbReference>
<dbReference type="Proteomes" id="UP000051587">
    <property type="component" value="Unassembled WGS sequence"/>
</dbReference>
<dbReference type="EC" id="3.1.3.48" evidence="1"/>
<dbReference type="AlphaFoldDB" id="A0A0P1FDA8"/>
<dbReference type="InterPro" id="IPR000387">
    <property type="entry name" value="Tyr_Pase_dom"/>
</dbReference>
<dbReference type="Gene3D" id="3.90.190.10">
    <property type="entry name" value="Protein tyrosine phosphatase superfamily"/>
    <property type="match status" value="1"/>
</dbReference>
<dbReference type="GO" id="GO:0004725">
    <property type="term" value="F:protein tyrosine phosphatase activity"/>
    <property type="evidence" value="ECO:0007669"/>
    <property type="project" value="UniProtKB-EC"/>
</dbReference>
<dbReference type="RefSeq" id="WP_175473924.1">
    <property type="nucleotide sequence ID" value="NZ_CP051181.1"/>
</dbReference>
<dbReference type="PROSITE" id="PS50056">
    <property type="entry name" value="TYR_PHOSPHATASE_2"/>
    <property type="match status" value="1"/>
</dbReference>
<organism evidence="5 6">
    <name type="scientific">Thalassovita gelatinovora</name>
    <name type="common">Thalassobius gelatinovorus</name>
    <dbReference type="NCBI Taxonomy" id="53501"/>
    <lineage>
        <taxon>Bacteria</taxon>
        <taxon>Pseudomonadati</taxon>
        <taxon>Pseudomonadota</taxon>
        <taxon>Alphaproteobacteria</taxon>
        <taxon>Rhodobacterales</taxon>
        <taxon>Roseobacteraceae</taxon>
        <taxon>Thalassovita</taxon>
    </lineage>
</organism>
<sequence>MSELVLHALTVSDGILAICPLPGRGGSYDEDIEHLREWTPSLMISLTTEAEMVSEGAAHLGPDMIESGCRWVHMPVPDFGVPDPDFTAQWPEVSHTALTALKGGGRVVVQCRGGCGRSGMVALRLMVEAGEEGEAALARLRAARPCAVETEAQMDWALAPVSAG</sequence>
<evidence type="ECO:0000256" key="3">
    <source>
        <dbReference type="ARBA" id="ARBA00022912"/>
    </source>
</evidence>
<evidence type="ECO:0000256" key="2">
    <source>
        <dbReference type="ARBA" id="ARBA00022801"/>
    </source>
</evidence>
<keyword evidence="2" id="KW-0378">Hydrolase</keyword>
<evidence type="ECO:0000313" key="5">
    <source>
        <dbReference type="EMBL" id="CUH66190.1"/>
    </source>
</evidence>
<keyword evidence="6" id="KW-1185">Reference proteome</keyword>
<dbReference type="InterPro" id="IPR029021">
    <property type="entry name" value="Prot-tyrosine_phosphatase-like"/>
</dbReference>
<dbReference type="PANTHER" id="PTHR23339">
    <property type="entry name" value="TYROSINE SPECIFIC PROTEIN PHOSPHATASE AND DUAL SPECIFICITY PROTEIN PHOSPHATASE"/>
    <property type="match status" value="1"/>
</dbReference>
<evidence type="ECO:0000313" key="6">
    <source>
        <dbReference type="Proteomes" id="UP000051587"/>
    </source>
</evidence>
<dbReference type="STRING" id="53501.SAMN04488043_10426"/>
<name>A0A0P1FDA8_THAGE</name>
<proteinExistence type="predicted"/>
<evidence type="ECO:0000256" key="1">
    <source>
        <dbReference type="ARBA" id="ARBA00013064"/>
    </source>
</evidence>
<protein>
    <recommendedName>
        <fullName evidence="1">protein-tyrosine-phosphatase</fullName>
        <ecNumber evidence="1">3.1.3.48</ecNumber>
    </recommendedName>
</protein>
<evidence type="ECO:0000259" key="4">
    <source>
        <dbReference type="PROSITE" id="PS50056"/>
    </source>
</evidence>
<keyword evidence="3" id="KW-0904">Protein phosphatase</keyword>
<feature type="domain" description="Tyrosine specific protein phosphatases" evidence="4">
    <location>
        <begin position="88"/>
        <end position="155"/>
    </location>
</feature>
<dbReference type="InterPro" id="IPR050561">
    <property type="entry name" value="PTP"/>
</dbReference>
<dbReference type="InterPro" id="IPR022778">
    <property type="entry name" value="CDKN3"/>
</dbReference>
<dbReference type="SUPFAM" id="SSF52799">
    <property type="entry name" value="(Phosphotyrosine protein) phosphatases II"/>
    <property type="match status" value="1"/>
</dbReference>
<reference evidence="5 6" key="1">
    <citation type="submission" date="2015-09" db="EMBL/GenBank/DDBJ databases">
        <authorList>
            <consortium name="Swine Surveillance"/>
        </authorList>
    </citation>
    <scope>NUCLEOTIDE SEQUENCE [LARGE SCALE GENOMIC DNA]</scope>
    <source>
        <strain evidence="5 6">CECT 4357</strain>
    </source>
</reference>
<gene>
    <name evidence="5" type="ORF">TG4357_02297</name>
</gene>
<dbReference type="EMBL" id="CYSA01000023">
    <property type="protein sequence ID" value="CUH66190.1"/>
    <property type="molecule type" value="Genomic_DNA"/>
</dbReference>
<accession>A0A0P1FDA8</accession>